<feature type="transmembrane region" description="Helical" evidence="5">
    <location>
        <begin position="36"/>
        <end position="56"/>
    </location>
</feature>
<organism evidence="7">
    <name type="scientific">hydrothermal vent metagenome</name>
    <dbReference type="NCBI Taxonomy" id="652676"/>
    <lineage>
        <taxon>unclassified sequences</taxon>
        <taxon>metagenomes</taxon>
        <taxon>ecological metagenomes</taxon>
    </lineage>
</organism>
<feature type="transmembrane region" description="Helical" evidence="5">
    <location>
        <begin position="6"/>
        <end position="29"/>
    </location>
</feature>
<protein>
    <submittedName>
        <fullName evidence="7">NADH-ubiquinone oxidoreductase chain N</fullName>
        <ecNumber evidence="7">1.6.5.3</ecNumber>
    </submittedName>
</protein>
<feature type="transmembrane region" description="Helical" evidence="5">
    <location>
        <begin position="385"/>
        <end position="408"/>
    </location>
</feature>
<dbReference type="GO" id="GO:0008137">
    <property type="term" value="F:NADH dehydrogenase (ubiquinone) activity"/>
    <property type="evidence" value="ECO:0007669"/>
    <property type="project" value="InterPro"/>
</dbReference>
<dbReference type="EC" id="1.6.5.3" evidence="7"/>
<evidence type="ECO:0000256" key="3">
    <source>
        <dbReference type="ARBA" id="ARBA00022989"/>
    </source>
</evidence>
<sequence length="495" mass="51444">MGNIAFLPIGLEVALLVGAIGVLMVAVTMGRSSRDWAVVAGSAIGIGFVVSVRQWIVVGESGTQLAFGTKGADGLTVANQMVAMDKFGALGGMILMVVVGLALIGSWQMVKDLGSRGAEFVALILLSAAGMHMMIVSANLIMLFIGLETASIALYVIAGFLRNRRGSDESAMKYFLMGSFASALFIYGVALVFAATGSTSLYGSTSIGQFLAGNAMPNPGILLIGIGLILVGLAFKMSAAPFHQWAPDVYQGAGTGAVAFMSTGVKVAAVAAMVRVLYLGFFQFYDDWSMAVALIAALSILVGTATAIAQSDLKRMLAYSGVAHAGFLLIAVLAARVSLDAMWFYLATYAVSLVGMLTVVTVVAGASAGPVSIESFRGLGKRSPMLAAAIAVFMFSMAGIPGTSGFVAKLVVFTAADLSGFRWLVVLALVASVAGLFFYLRIIVVAFFEDSDTEETPLTLTGPRIAIGFAVAVTVGLGLWPTLLLDFAREALPHL</sequence>
<feature type="transmembrane region" description="Helical" evidence="5">
    <location>
        <begin position="288"/>
        <end position="309"/>
    </location>
</feature>
<evidence type="ECO:0000256" key="4">
    <source>
        <dbReference type="ARBA" id="ARBA00023136"/>
    </source>
</evidence>
<feature type="domain" description="NADH:quinone oxidoreductase/Mrp antiporter transmembrane" evidence="6">
    <location>
        <begin position="137"/>
        <end position="433"/>
    </location>
</feature>
<dbReference type="EMBL" id="UOEK01000413">
    <property type="protein sequence ID" value="VAW07684.1"/>
    <property type="molecule type" value="Genomic_DNA"/>
</dbReference>
<evidence type="ECO:0000256" key="5">
    <source>
        <dbReference type="SAM" id="Phobius"/>
    </source>
</evidence>
<evidence type="ECO:0000313" key="7">
    <source>
        <dbReference type="EMBL" id="VAW07684.1"/>
    </source>
</evidence>
<keyword evidence="3 5" id="KW-1133">Transmembrane helix</keyword>
<feature type="transmembrane region" description="Helical" evidence="5">
    <location>
        <begin position="343"/>
        <end position="364"/>
    </location>
</feature>
<feature type="transmembrane region" description="Helical" evidence="5">
    <location>
        <begin position="174"/>
        <end position="195"/>
    </location>
</feature>
<evidence type="ECO:0000256" key="2">
    <source>
        <dbReference type="ARBA" id="ARBA00022692"/>
    </source>
</evidence>
<feature type="transmembrane region" description="Helical" evidence="5">
    <location>
        <begin position="141"/>
        <end position="162"/>
    </location>
</feature>
<dbReference type="AlphaFoldDB" id="A0A3B0TFZ7"/>
<keyword evidence="4 5" id="KW-0472">Membrane</keyword>
<feature type="transmembrane region" description="Helical" evidence="5">
    <location>
        <begin position="465"/>
        <end position="485"/>
    </location>
</feature>
<reference evidence="7" key="1">
    <citation type="submission" date="2018-06" db="EMBL/GenBank/DDBJ databases">
        <authorList>
            <person name="Zhirakovskaya E."/>
        </authorList>
    </citation>
    <scope>NUCLEOTIDE SEQUENCE</scope>
</reference>
<dbReference type="GO" id="GO:0016020">
    <property type="term" value="C:membrane"/>
    <property type="evidence" value="ECO:0007669"/>
    <property type="project" value="UniProtKB-SubCell"/>
</dbReference>
<dbReference type="GO" id="GO:0042773">
    <property type="term" value="P:ATP synthesis coupled electron transport"/>
    <property type="evidence" value="ECO:0007669"/>
    <property type="project" value="InterPro"/>
</dbReference>
<feature type="transmembrane region" description="Helical" evidence="5">
    <location>
        <begin position="215"/>
        <end position="235"/>
    </location>
</feature>
<keyword evidence="7" id="KW-0830">Ubiquinone</keyword>
<dbReference type="NCBIfam" id="TIGR01770">
    <property type="entry name" value="NDH_I_N"/>
    <property type="match status" value="1"/>
</dbReference>
<dbReference type="InterPro" id="IPR010096">
    <property type="entry name" value="NADH-Q_OxRdtase_suN/2"/>
</dbReference>
<feature type="transmembrane region" description="Helical" evidence="5">
    <location>
        <begin position="87"/>
        <end position="105"/>
    </location>
</feature>
<dbReference type="GO" id="GO:0016491">
    <property type="term" value="F:oxidoreductase activity"/>
    <property type="evidence" value="ECO:0007669"/>
    <property type="project" value="UniProtKB-KW"/>
</dbReference>
<dbReference type="InterPro" id="IPR001750">
    <property type="entry name" value="ND/Mrp_TM"/>
</dbReference>
<feature type="transmembrane region" description="Helical" evidence="5">
    <location>
        <begin position="117"/>
        <end position="135"/>
    </location>
</feature>
<keyword evidence="2 5" id="KW-0812">Transmembrane</keyword>
<feature type="transmembrane region" description="Helical" evidence="5">
    <location>
        <begin position="256"/>
        <end position="282"/>
    </location>
</feature>
<comment type="subcellular location">
    <subcellularLocation>
        <location evidence="1">Membrane</location>
        <topology evidence="1">Multi-pass membrane protein</topology>
    </subcellularLocation>
</comment>
<feature type="transmembrane region" description="Helical" evidence="5">
    <location>
        <begin position="420"/>
        <end position="444"/>
    </location>
</feature>
<dbReference type="PANTHER" id="PTHR22773">
    <property type="entry name" value="NADH DEHYDROGENASE"/>
    <property type="match status" value="1"/>
</dbReference>
<name>A0A3B0TFZ7_9ZZZZ</name>
<dbReference type="Pfam" id="PF00361">
    <property type="entry name" value="Proton_antipo_M"/>
    <property type="match status" value="1"/>
</dbReference>
<evidence type="ECO:0000256" key="1">
    <source>
        <dbReference type="ARBA" id="ARBA00004141"/>
    </source>
</evidence>
<keyword evidence="7" id="KW-0560">Oxidoreductase</keyword>
<dbReference type="HAMAP" id="MF_00445">
    <property type="entry name" value="NDH1_NuoN_1"/>
    <property type="match status" value="1"/>
</dbReference>
<gene>
    <name evidence="7" type="ORF">MNBD_ACTINO02-421</name>
</gene>
<feature type="transmembrane region" description="Helical" evidence="5">
    <location>
        <begin position="316"/>
        <end position="337"/>
    </location>
</feature>
<accession>A0A3B0TFZ7</accession>
<evidence type="ECO:0000259" key="6">
    <source>
        <dbReference type="Pfam" id="PF00361"/>
    </source>
</evidence>
<proteinExistence type="inferred from homology"/>